<gene>
    <name evidence="7" type="ORF">TCM_019645</name>
</gene>
<dbReference type="PROSITE" id="PS50222">
    <property type="entry name" value="EF_HAND_2"/>
    <property type="match status" value="3"/>
</dbReference>
<dbReference type="PROSITE" id="PS00018">
    <property type="entry name" value="EF_HAND_1"/>
    <property type="match status" value="3"/>
</dbReference>
<dbReference type="InParanoid" id="A0A061EPX4"/>
<dbReference type="PANTHER" id="PTHR10891">
    <property type="entry name" value="EF-HAND CALCIUM-BINDING DOMAIN CONTAINING PROTEIN"/>
    <property type="match status" value="1"/>
</dbReference>
<feature type="region of interest" description="Disordered" evidence="5">
    <location>
        <begin position="1"/>
        <end position="21"/>
    </location>
</feature>
<reference evidence="7 8" key="1">
    <citation type="journal article" date="2013" name="Genome Biol.">
        <title>The genome sequence of the most widely cultivated cacao type and its use to identify candidate genes regulating pod color.</title>
        <authorList>
            <person name="Motamayor J.C."/>
            <person name="Mockaitis K."/>
            <person name="Schmutz J."/>
            <person name="Haiminen N."/>
            <person name="Iii D.L."/>
            <person name="Cornejo O."/>
            <person name="Findley S.D."/>
            <person name="Zheng P."/>
            <person name="Utro F."/>
            <person name="Royaert S."/>
            <person name="Saski C."/>
            <person name="Jenkins J."/>
            <person name="Podicheti R."/>
            <person name="Zhao M."/>
            <person name="Scheffler B.E."/>
            <person name="Stack J.C."/>
            <person name="Feltus F.A."/>
            <person name="Mustiga G.M."/>
            <person name="Amores F."/>
            <person name="Phillips W."/>
            <person name="Marelli J.P."/>
            <person name="May G.D."/>
            <person name="Shapiro H."/>
            <person name="Ma J."/>
            <person name="Bustamante C.D."/>
            <person name="Schnell R.J."/>
            <person name="Main D."/>
            <person name="Gilbert D."/>
            <person name="Parida L."/>
            <person name="Kuhn D.N."/>
        </authorList>
    </citation>
    <scope>NUCLEOTIDE SEQUENCE [LARGE SCALE GENOMIC DNA]</scope>
    <source>
        <strain evidence="8">cv. Matina 1-6</strain>
    </source>
</reference>
<dbReference type="HOGENOM" id="CLU_061288_20_3_1"/>
<evidence type="ECO:0000259" key="6">
    <source>
        <dbReference type="PROSITE" id="PS50222"/>
    </source>
</evidence>
<organism evidence="7 8">
    <name type="scientific">Theobroma cacao</name>
    <name type="common">Cacao</name>
    <name type="synonym">Cocoa</name>
    <dbReference type="NCBI Taxonomy" id="3641"/>
    <lineage>
        <taxon>Eukaryota</taxon>
        <taxon>Viridiplantae</taxon>
        <taxon>Streptophyta</taxon>
        <taxon>Embryophyta</taxon>
        <taxon>Tracheophyta</taxon>
        <taxon>Spermatophyta</taxon>
        <taxon>Magnoliopsida</taxon>
        <taxon>eudicotyledons</taxon>
        <taxon>Gunneridae</taxon>
        <taxon>Pentapetalae</taxon>
        <taxon>rosids</taxon>
        <taxon>malvids</taxon>
        <taxon>Malvales</taxon>
        <taxon>Malvaceae</taxon>
        <taxon>Byttnerioideae</taxon>
        <taxon>Theobroma</taxon>
    </lineage>
</organism>
<dbReference type="STRING" id="3641.A0A061EPX4"/>
<evidence type="ECO:0000256" key="3">
    <source>
        <dbReference type="ARBA" id="ARBA00022737"/>
    </source>
</evidence>
<evidence type="ECO:0000256" key="2">
    <source>
        <dbReference type="ARBA" id="ARBA00022723"/>
    </source>
</evidence>
<evidence type="ECO:0000256" key="5">
    <source>
        <dbReference type="SAM" id="MobiDB-lite"/>
    </source>
</evidence>
<dbReference type="Pfam" id="PF13405">
    <property type="entry name" value="EF-hand_6"/>
    <property type="match status" value="1"/>
</dbReference>
<dbReference type="InterPro" id="IPR018247">
    <property type="entry name" value="EF_Hand_1_Ca_BS"/>
</dbReference>
<feature type="compositionally biased region" description="Low complexity" evidence="5">
    <location>
        <begin position="1"/>
        <end position="11"/>
    </location>
</feature>
<feature type="domain" description="EF-hand" evidence="6">
    <location>
        <begin position="176"/>
        <end position="211"/>
    </location>
</feature>
<keyword evidence="4" id="KW-0106">Calcium</keyword>
<dbReference type="Gramene" id="EOY04379">
    <property type="protein sequence ID" value="EOY04379"/>
    <property type="gene ID" value="TCM_019645"/>
</dbReference>
<dbReference type="InterPro" id="IPR002048">
    <property type="entry name" value="EF_hand_dom"/>
</dbReference>
<dbReference type="Proteomes" id="UP000026915">
    <property type="component" value="Chromosome 4"/>
</dbReference>
<dbReference type="Pfam" id="PF13499">
    <property type="entry name" value="EF-hand_7"/>
    <property type="match status" value="1"/>
</dbReference>
<dbReference type="InterPro" id="IPR039647">
    <property type="entry name" value="EF_hand_pair_protein_CML-like"/>
</dbReference>
<dbReference type="EMBL" id="CM001882">
    <property type="protein sequence ID" value="EOY04379.1"/>
    <property type="molecule type" value="Genomic_DNA"/>
</dbReference>
<feature type="domain" description="EF-hand" evidence="6">
    <location>
        <begin position="138"/>
        <end position="173"/>
    </location>
</feature>
<evidence type="ECO:0000256" key="4">
    <source>
        <dbReference type="ARBA" id="ARBA00022837"/>
    </source>
</evidence>
<keyword evidence="8" id="KW-1185">Reference proteome</keyword>
<dbReference type="GO" id="GO:0005509">
    <property type="term" value="F:calcium ion binding"/>
    <property type="evidence" value="ECO:0000318"/>
    <property type="project" value="GO_Central"/>
</dbReference>
<keyword evidence="3" id="KW-0677">Repeat</keyword>
<protein>
    <submittedName>
        <fullName evidence="7">Calmodulin like 42</fullName>
    </submittedName>
</protein>
<accession>A0A061EPX4</accession>
<dbReference type="Gene3D" id="1.10.238.10">
    <property type="entry name" value="EF-hand"/>
    <property type="match status" value="3"/>
</dbReference>
<comment type="function">
    <text evidence="1">Potential calcium sensor.</text>
</comment>
<dbReference type="InterPro" id="IPR011992">
    <property type="entry name" value="EF-hand-dom_pair"/>
</dbReference>
<evidence type="ECO:0000313" key="7">
    <source>
        <dbReference type="EMBL" id="EOY04379.1"/>
    </source>
</evidence>
<proteinExistence type="predicted"/>
<evidence type="ECO:0000313" key="8">
    <source>
        <dbReference type="Proteomes" id="UP000026915"/>
    </source>
</evidence>
<feature type="domain" description="EF-hand" evidence="6">
    <location>
        <begin position="40"/>
        <end position="75"/>
    </location>
</feature>
<evidence type="ECO:0000256" key="1">
    <source>
        <dbReference type="ARBA" id="ARBA00003291"/>
    </source>
</evidence>
<dbReference type="OMA" id="EAGCMAR"/>
<dbReference type="FunFam" id="1.10.238.10:FF:000089">
    <property type="entry name" value="calmodulin-like protein 3"/>
    <property type="match status" value="1"/>
</dbReference>
<keyword evidence="2" id="KW-0479">Metal-binding</keyword>
<dbReference type="GO" id="GO:0005737">
    <property type="term" value="C:cytoplasm"/>
    <property type="evidence" value="ECO:0007669"/>
    <property type="project" value="UniProtKB-ARBA"/>
</dbReference>
<dbReference type="eggNOG" id="KOG0027">
    <property type="taxonomic scope" value="Eukaryota"/>
</dbReference>
<dbReference type="SMART" id="SM00054">
    <property type="entry name" value="EFh"/>
    <property type="match status" value="3"/>
</dbReference>
<dbReference type="AlphaFoldDB" id="A0A061EPX4"/>
<name>A0A061EPX4_THECC</name>
<dbReference type="SUPFAM" id="SSF47473">
    <property type="entry name" value="EF-hand"/>
    <property type="match status" value="1"/>
</dbReference>
<sequence length="213" mass="23668">MEMEAAAAASADTGTDPQCKRSLSRKVSSTSSFRLRCPSLNSLRLRRIFDIFDKNGDGMITVQEINLALSLLGLEADLSELHSTIKSFIEPGNIGLKFEDFVALHQSLDQTFFGLEEDDQEEGVEDTVCDGSEAKMSQEDSDLTEAFKVFDEDGDGFISAQELQVVLGKLGLPEGREIDRVQQMICSVDQNHDGRVDFFEFKHMMQSVIVRSS</sequence>
<dbReference type="CDD" id="cd00051">
    <property type="entry name" value="EFh"/>
    <property type="match status" value="1"/>
</dbReference>
<dbReference type="FunCoup" id="A0A061EPX4">
    <property type="interactions" value="141"/>
</dbReference>